<feature type="domain" description="Guanylate cyclase" evidence="1">
    <location>
        <begin position="34"/>
        <end position="169"/>
    </location>
</feature>
<evidence type="ECO:0000259" key="1">
    <source>
        <dbReference type="PROSITE" id="PS50125"/>
    </source>
</evidence>
<comment type="caution">
    <text evidence="2">The sequence shown here is derived from an EMBL/GenBank/DDBJ whole genome shotgun (WGS) entry which is preliminary data.</text>
</comment>
<protein>
    <recommendedName>
        <fullName evidence="1">Guanylate cyclase domain-containing protein</fullName>
    </recommendedName>
</protein>
<evidence type="ECO:0000313" key="3">
    <source>
        <dbReference type="Proteomes" id="UP000624183"/>
    </source>
</evidence>
<gene>
    <name evidence="2" type="ORF">GCM10010328_62210</name>
</gene>
<sequence length="243" mass="26374">MRKSLLESVARSTQMGHPDFDHLPLGGSGDCHGVVAFIDMAAFTARTFWDDPREVLWLNMAVLTQVAKAVQGFGGHVLGLRGDGVFACFGDRRLPDMRVAAGACVAACAFILDAARGPLNDALEARGMEPVRLRAGADFGELSFVRIGTEVASEVNVVGFSANFASKCEKYASAWGLVVGEGLAGLLPEKDVMHHVDSPKRYTRQGEERRYRFYDVSLPAYLSLSGEFQEQLKGRPLSSIVPH</sequence>
<dbReference type="InterPro" id="IPR029787">
    <property type="entry name" value="Nucleotide_cyclase"/>
</dbReference>
<organism evidence="2 3">
    <name type="scientific">Streptomyces rubiginosohelvolus</name>
    <dbReference type="NCBI Taxonomy" id="67362"/>
    <lineage>
        <taxon>Bacteria</taxon>
        <taxon>Bacillati</taxon>
        <taxon>Actinomycetota</taxon>
        <taxon>Actinomycetes</taxon>
        <taxon>Kitasatosporales</taxon>
        <taxon>Streptomycetaceae</taxon>
        <taxon>Streptomyces</taxon>
    </lineage>
</organism>
<proteinExistence type="predicted"/>
<dbReference type="EMBL" id="BMUW01000019">
    <property type="protein sequence ID" value="GGZ78921.1"/>
    <property type="molecule type" value="Genomic_DNA"/>
</dbReference>
<dbReference type="Gene3D" id="3.30.70.1230">
    <property type="entry name" value="Nucleotide cyclase"/>
    <property type="match status" value="1"/>
</dbReference>
<dbReference type="SUPFAM" id="SSF55073">
    <property type="entry name" value="Nucleotide cyclase"/>
    <property type="match status" value="1"/>
</dbReference>
<dbReference type="Proteomes" id="UP000624183">
    <property type="component" value="Unassembled WGS sequence"/>
</dbReference>
<accession>A0ABQ3CA17</accession>
<name>A0ABQ3CA17_9ACTN</name>
<keyword evidence="3" id="KW-1185">Reference proteome</keyword>
<dbReference type="InterPro" id="IPR001054">
    <property type="entry name" value="A/G_cyclase"/>
</dbReference>
<reference evidence="3" key="1">
    <citation type="journal article" date="2019" name="Int. J. Syst. Evol. Microbiol.">
        <title>The Global Catalogue of Microorganisms (GCM) 10K type strain sequencing project: providing services to taxonomists for standard genome sequencing and annotation.</title>
        <authorList>
            <consortium name="The Broad Institute Genomics Platform"/>
            <consortium name="The Broad Institute Genome Sequencing Center for Infectious Disease"/>
            <person name="Wu L."/>
            <person name="Ma J."/>
        </authorList>
    </citation>
    <scope>NUCLEOTIDE SEQUENCE [LARGE SCALE GENOMIC DNA]</scope>
    <source>
        <strain evidence="3">JCM 4602</strain>
    </source>
</reference>
<dbReference type="PROSITE" id="PS50125">
    <property type="entry name" value="GUANYLATE_CYCLASE_2"/>
    <property type="match status" value="1"/>
</dbReference>
<evidence type="ECO:0000313" key="2">
    <source>
        <dbReference type="EMBL" id="GGZ78921.1"/>
    </source>
</evidence>